<dbReference type="CDD" id="cd00037">
    <property type="entry name" value="CLECT"/>
    <property type="match status" value="1"/>
</dbReference>
<dbReference type="PROSITE" id="PS00615">
    <property type="entry name" value="C_TYPE_LECTIN_1"/>
    <property type="match status" value="1"/>
</dbReference>
<dbReference type="InterPro" id="IPR001304">
    <property type="entry name" value="C-type_lectin-like"/>
</dbReference>
<feature type="domain" description="C-type lectin" evidence="2">
    <location>
        <begin position="1"/>
        <end position="92"/>
    </location>
</feature>
<evidence type="ECO:0000259" key="2">
    <source>
        <dbReference type="PROSITE" id="PS50041"/>
    </source>
</evidence>
<keyword evidence="1" id="KW-1015">Disulfide bond</keyword>
<organism evidence="3 4">
    <name type="scientific">Synaphobranchus kaupii</name>
    <name type="common">Kaup's arrowtooth eel</name>
    <dbReference type="NCBI Taxonomy" id="118154"/>
    <lineage>
        <taxon>Eukaryota</taxon>
        <taxon>Metazoa</taxon>
        <taxon>Chordata</taxon>
        <taxon>Craniata</taxon>
        <taxon>Vertebrata</taxon>
        <taxon>Euteleostomi</taxon>
        <taxon>Actinopterygii</taxon>
        <taxon>Neopterygii</taxon>
        <taxon>Teleostei</taxon>
        <taxon>Anguilliformes</taxon>
        <taxon>Synaphobranchidae</taxon>
        <taxon>Synaphobranchus</taxon>
    </lineage>
</organism>
<feature type="domain" description="C-type lectin" evidence="2">
    <location>
        <begin position="196"/>
        <end position="320"/>
    </location>
</feature>
<dbReference type="AlphaFoldDB" id="A0A9Q1G1T1"/>
<proteinExistence type="predicted"/>
<dbReference type="PANTHER" id="PTHR45784:SF3">
    <property type="entry name" value="C-TYPE LECTIN DOMAIN FAMILY 4 MEMBER K-LIKE-RELATED"/>
    <property type="match status" value="1"/>
</dbReference>
<gene>
    <name evidence="3" type="ORF">SKAU_G00040260</name>
</gene>
<dbReference type="Pfam" id="PF00059">
    <property type="entry name" value="Lectin_C"/>
    <property type="match status" value="3"/>
</dbReference>
<evidence type="ECO:0000313" key="3">
    <source>
        <dbReference type="EMBL" id="KAJ8373446.1"/>
    </source>
</evidence>
<feature type="domain" description="C-type lectin" evidence="2">
    <location>
        <begin position="103"/>
        <end position="201"/>
    </location>
</feature>
<protein>
    <recommendedName>
        <fullName evidence="2">C-type lectin domain-containing protein</fullName>
    </recommendedName>
</protein>
<name>A0A9Q1G1T1_SYNKA</name>
<comment type="caution">
    <text evidence="3">The sequence shown here is derived from an EMBL/GenBank/DDBJ whole genome shotgun (WGS) entry which is preliminary data.</text>
</comment>
<dbReference type="InterPro" id="IPR018378">
    <property type="entry name" value="C-type_lectin_CS"/>
</dbReference>
<dbReference type="EMBL" id="JAINUF010000002">
    <property type="protein sequence ID" value="KAJ8373446.1"/>
    <property type="molecule type" value="Genomic_DNA"/>
</dbReference>
<keyword evidence="4" id="KW-1185">Reference proteome</keyword>
<sequence length="324" mass="37491">MNWTEAQTYCRKNYTDLVTLHSEGDAQRAKKPGGPTWIGLRRSPMKWSNGDVVKYKKIGNSSNEGWKHCYAMKTFDQWEEVSCTQNRSFMCYTKGDSGRSLKYTLIQEKRSWCEAQSYCREHHTDLVSISTREQNEDVKTNGSSTPFWIDLMHTDWEWSDGACSTFRNWKKEPEEGSDCGYIIEGEMGAQGCHMTAEAMCYKEEIHLIQENKTWERALDFCNNHYKGLLRIESYHDQRALEGELKNSTAPGPVWLGLRQSRLFGFWFWPNGLSVAWSNWEGRSQPEQPLSHICGAIATSGPGKFKWSDQNCLSESYFLCEGRQR</sequence>
<dbReference type="Gene3D" id="3.10.100.10">
    <property type="entry name" value="Mannose-Binding Protein A, subunit A"/>
    <property type="match status" value="3"/>
</dbReference>
<dbReference type="PANTHER" id="PTHR45784">
    <property type="entry name" value="C-TYPE LECTIN DOMAIN FAMILY 20 MEMBER A-RELATED"/>
    <property type="match status" value="1"/>
</dbReference>
<evidence type="ECO:0000313" key="4">
    <source>
        <dbReference type="Proteomes" id="UP001152622"/>
    </source>
</evidence>
<dbReference type="SUPFAM" id="SSF56436">
    <property type="entry name" value="C-type lectin-like"/>
    <property type="match status" value="3"/>
</dbReference>
<dbReference type="InterPro" id="IPR016186">
    <property type="entry name" value="C-type_lectin-like/link_sf"/>
</dbReference>
<dbReference type="PROSITE" id="PS50041">
    <property type="entry name" value="C_TYPE_LECTIN_2"/>
    <property type="match status" value="3"/>
</dbReference>
<evidence type="ECO:0000256" key="1">
    <source>
        <dbReference type="ARBA" id="ARBA00023157"/>
    </source>
</evidence>
<reference evidence="3" key="1">
    <citation type="journal article" date="2023" name="Science">
        <title>Genome structures resolve the early diversification of teleost fishes.</title>
        <authorList>
            <person name="Parey E."/>
            <person name="Louis A."/>
            <person name="Montfort J."/>
            <person name="Bouchez O."/>
            <person name="Roques C."/>
            <person name="Iampietro C."/>
            <person name="Lluch J."/>
            <person name="Castinel A."/>
            <person name="Donnadieu C."/>
            <person name="Desvignes T."/>
            <person name="Floi Bucao C."/>
            <person name="Jouanno E."/>
            <person name="Wen M."/>
            <person name="Mejri S."/>
            <person name="Dirks R."/>
            <person name="Jansen H."/>
            <person name="Henkel C."/>
            <person name="Chen W.J."/>
            <person name="Zahm M."/>
            <person name="Cabau C."/>
            <person name="Klopp C."/>
            <person name="Thompson A.W."/>
            <person name="Robinson-Rechavi M."/>
            <person name="Braasch I."/>
            <person name="Lecointre G."/>
            <person name="Bobe J."/>
            <person name="Postlethwait J.H."/>
            <person name="Berthelot C."/>
            <person name="Roest Crollius H."/>
            <person name="Guiguen Y."/>
        </authorList>
    </citation>
    <scope>NUCLEOTIDE SEQUENCE</scope>
    <source>
        <strain evidence="3">WJC10195</strain>
    </source>
</reference>
<dbReference type="SMART" id="SM00034">
    <property type="entry name" value="CLECT"/>
    <property type="match status" value="3"/>
</dbReference>
<dbReference type="InterPro" id="IPR016187">
    <property type="entry name" value="CTDL_fold"/>
</dbReference>
<dbReference type="OrthoDB" id="8950604at2759"/>
<accession>A0A9Q1G1T1</accession>
<dbReference type="Proteomes" id="UP001152622">
    <property type="component" value="Chromosome 2"/>
</dbReference>